<keyword evidence="3" id="KW-1185">Reference proteome</keyword>
<dbReference type="EMBL" id="BGZK01000604">
    <property type="protein sequence ID" value="GBP52502.1"/>
    <property type="molecule type" value="Genomic_DNA"/>
</dbReference>
<proteinExistence type="predicted"/>
<gene>
    <name evidence="2" type="ORF">EVAR_32058_1</name>
</gene>
<evidence type="ECO:0000256" key="1">
    <source>
        <dbReference type="SAM" id="MobiDB-lite"/>
    </source>
</evidence>
<dbReference type="Proteomes" id="UP000299102">
    <property type="component" value="Unassembled WGS sequence"/>
</dbReference>
<accession>A0A4C1WPQ1</accession>
<feature type="compositionally biased region" description="Low complexity" evidence="1">
    <location>
        <begin position="69"/>
        <end position="82"/>
    </location>
</feature>
<comment type="caution">
    <text evidence="2">The sequence shown here is derived from an EMBL/GenBank/DDBJ whole genome shotgun (WGS) entry which is preliminary data.</text>
</comment>
<protein>
    <submittedName>
        <fullName evidence="2">Uncharacterized protein</fullName>
    </submittedName>
</protein>
<dbReference type="AlphaFoldDB" id="A0A4C1WPQ1"/>
<reference evidence="2 3" key="1">
    <citation type="journal article" date="2019" name="Commun. Biol.">
        <title>The bagworm genome reveals a unique fibroin gene that provides high tensile strength.</title>
        <authorList>
            <person name="Kono N."/>
            <person name="Nakamura H."/>
            <person name="Ohtoshi R."/>
            <person name="Tomita M."/>
            <person name="Numata K."/>
            <person name="Arakawa K."/>
        </authorList>
    </citation>
    <scope>NUCLEOTIDE SEQUENCE [LARGE SCALE GENOMIC DNA]</scope>
</reference>
<feature type="region of interest" description="Disordered" evidence="1">
    <location>
        <begin position="1"/>
        <end position="93"/>
    </location>
</feature>
<sequence length="156" mass="16514">MVVVPRPPPHAHRARPEARPTPRRDHPRPRDARASPPSGLRSAGHHAQETQEQSAPTQHGAVDARERAPAPTTTVASAAAGAPPFPRHLNLAERAPHLSGRACLGLKAGARARRSQPPLPRPAAPRGSPALPLAPPRRSRAARHAATPLSVCKTKL</sequence>
<name>A0A4C1WPQ1_EUMVA</name>
<feature type="compositionally biased region" description="Basic and acidic residues" evidence="1">
    <location>
        <begin position="14"/>
        <end position="33"/>
    </location>
</feature>
<evidence type="ECO:0000313" key="3">
    <source>
        <dbReference type="Proteomes" id="UP000299102"/>
    </source>
</evidence>
<organism evidence="2 3">
    <name type="scientific">Eumeta variegata</name>
    <name type="common">Bagworm moth</name>
    <name type="synonym">Eumeta japonica</name>
    <dbReference type="NCBI Taxonomy" id="151549"/>
    <lineage>
        <taxon>Eukaryota</taxon>
        <taxon>Metazoa</taxon>
        <taxon>Ecdysozoa</taxon>
        <taxon>Arthropoda</taxon>
        <taxon>Hexapoda</taxon>
        <taxon>Insecta</taxon>
        <taxon>Pterygota</taxon>
        <taxon>Neoptera</taxon>
        <taxon>Endopterygota</taxon>
        <taxon>Lepidoptera</taxon>
        <taxon>Glossata</taxon>
        <taxon>Ditrysia</taxon>
        <taxon>Tineoidea</taxon>
        <taxon>Psychidae</taxon>
        <taxon>Oiketicinae</taxon>
        <taxon>Eumeta</taxon>
    </lineage>
</organism>
<feature type="region of interest" description="Disordered" evidence="1">
    <location>
        <begin position="106"/>
        <end position="156"/>
    </location>
</feature>
<evidence type="ECO:0000313" key="2">
    <source>
        <dbReference type="EMBL" id="GBP52502.1"/>
    </source>
</evidence>